<dbReference type="Proteomes" id="UP001151760">
    <property type="component" value="Unassembled WGS sequence"/>
</dbReference>
<evidence type="ECO:0000256" key="1">
    <source>
        <dbReference type="SAM" id="MobiDB-lite"/>
    </source>
</evidence>
<dbReference type="Gene3D" id="4.10.60.10">
    <property type="entry name" value="Zinc finger, CCHC-type"/>
    <property type="match status" value="1"/>
</dbReference>
<protein>
    <submittedName>
        <fullName evidence="2">Reverse transcriptase domain-containing protein</fullName>
    </submittedName>
</protein>
<gene>
    <name evidence="2" type="ORF">Tco_1005211</name>
</gene>
<keyword evidence="2" id="KW-0695">RNA-directed DNA polymerase</keyword>
<organism evidence="2 3">
    <name type="scientific">Tanacetum coccineum</name>
    <dbReference type="NCBI Taxonomy" id="301880"/>
    <lineage>
        <taxon>Eukaryota</taxon>
        <taxon>Viridiplantae</taxon>
        <taxon>Streptophyta</taxon>
        <taxon>Embryophyta</taxon>
        <taxon>Tracheophyta</taxon>
        <taxon>Spermatophyta</taxon>
        <taxon>Magnoliopsida</taxon>
        <taxon>eudicotyledons</taxon>
        <taxon>Gunneridae</taxon>
        <taxon>Pentapetalae</taxon>
        <taxon>asterids</taxon>
        <taxon>campanulids</taxon>
        <taxon>Asterales</taxon>
        <taxon>Asteraceae</taxon>
        <taxon>Asteroideae</taxon>
        <taxon>Anthemideae</taxon>
        <taxon>Anthemidinae</taxon>
        <taxon>Tanacetum</taxon>
    </lineage>
</organism>
<dbReference type="InterPro" id="IPR036875">
    <property type="entry name" value="Znf_CCHC_sf"/>
</dbReference>
<reference evidence="2" key="2">
    <citation type="submission" date="2022-01" db="EMBL/GenBank/DDBJ databases">
        <authorList>
            <person name="Yamashiro T."/>
            <person name="Shiraishi A."/>
            <person name="Satake H."/>
            <person name="Nakayama K."/>
        </authorList>
    </citation>
    <scope>NUCLEOTIDE SEQUENCE</scope>
</reference>
<comment type="caution">
    <text evidence="2">The sequence shown here is derived from an EMBL/GenBank/DDBJ whole genome shotgun (WGS) entry which is preliminary data.</text>
</comment>
<keyword evidence="2" id="KW-0808">Transferase</keyword>
<accession>A0ABQ5FEM9</accession>
<name>A0ABQ5FEM9_9ASTR</name>
<evidence type="ECO:0000313" key="3">
    <source>
        <dbReference type="Proteomes" id="UP001151760"/>
    </source>
</evidence>
<feature type="region of interest" description="Disordered" evidence="1">
    <location>
        <begin position="1"/>
        <end position="34"/>
    </location>
</feature>
<feature type="region of interest" description="Disordered" evidence="1">
    <location>
        <begin position="331"/>
        <end position="388"/>
    </location>
</feature>
<keyword evidence="3" id="KW-1185">Reference proteome</keyword>
<dbReference type="EMBL" id="BQNB010017309">
    <property type="protein sequence ID" value="GJT61678.1"/>
    <property type="molecule type" value="Genomic_DNA"/>
</dbReference>
<feature type="compositionally biased region" description="Polar residues" evidence="1">
    <location>
        <begin position="375"/>
        <end position="387"/>
    </location>
</feature>
<proteinExistence type="predicted"/>
<feature type="compositionally biased region" description="Gly residues" evidence="1">
    <location>
        <begin position="1"/>
        <end position="12"/>
    </location>
</feature>
<dbReference type="GO" id="GO:0003964">
    <property type="term" value="F:RNA-directed DNA polymerase activity"/>
    <property type="evidence" value="ECO:0007669"/>
    <property type="project" value="UniProtKB-KW"/>
</dbReference>
<reference evidence="2" key="1">
    <citation type="journal article" date="2022" name="Int. J. Mol. Sci.">
        <title>Draft Genome of Tanacetum Coccineum: Genomic Comparison of Closely Related Tanacetum-Family Plants.</title>
        <authorList>
            <person name="Yamashiro T."/>
            <person name="Shiraishi A."/>
            <person name="Nakayama K."/>
            <person name="Satake H."/>
        </authorList>
    </citation>
    <scope>NUCLEOTIDE SEQUENCE</scope>
</reference>
<dbReference type="SUPFAM" id="SSF57756">
    <property type="entry name" value="Retrovirus zinc finger-like domains"/>
    <property type="match status" value="1"/>
</dbReference>
<evidence type="ECO:0000313" key="2">
    <source>
        <dbReference type="EMBL" id="GJT61678.1"/>
    </source>
</evidence>
<sequence>MGGGGGGKGIAGEVGEEAERRSGREEDEDESVLLSTLDADERRENDCNKGFRCVGYGLFRGFLKSFFAVLSCSMMTIGTYYALLEVDQDERQVFIVEDVRLMLPESLGSFARYRTESGGLIELRHILSSRRRWQKTSRDLYRRLSDIDSRGLYVVIRIMAPVTRRGPNTLPNNTNPNNMTPESVQAMIDQALLRNSTNGDGSHSSHGDNQRNVQTTRPCFYADFMKCQPLNFKGTEGVVSLTRWIEKMESVFNISGCAIKYQVKFATCTLLGASLTWWNSQIRTLGPDAYSMTWEGTIIFCVQTYTDTFPRALTLICTKFASNETKKVDKDLLDQKSGPHGGEQQGKKTTKGRLTIHPETTMAINNNPSRDRMSPRSSGNTNVANAQRDNKVIPKGNVCFECGASGHFKRDFPKLKNKDGEMGMHKAGYTQLEMRRRMGMHRETQTPIVHGERNVRCFWHCIRQEGGRQVGRKATLDVLQPVEIFRKCIPEDLARVFLQLNGGILDRISYSRMPRNVSSSTVSIGTVQNEGIVETTARAFR</sequence>
<keyword evidence="2" id="KW-0548">Nucleotidyltransferase</keyword>